<dbReference type="EC" id="2.1.1.182" evidence="7"/>
<dbReference type="HAMAP" id="MF_00607">
    <property type="entry name" value="16SrRNA_methyltr_A"/>
    <property type="match status" value="1"/>
</dbReference>
<comment type="function">
    <text evidence="7">Specifically dimethylates two adjacent adenosines (A1518 and A1519) in the loop of a conserved hairpin near the 3'-end of 16S rRNA in the 30S particle. May play a critical role in biogenesis of 30S subunits.</text>
</comment>
<dbReference type="Gene3D" id="1.10.8.100">
    <property type="entry name" value="Ribosomal RNA adenine dimethylase-like, domain 2"/>
    <property type="match status" value="1"/>
</dbReference>
<dbReference type="InterPro" id="IPR020596">
    <property type="entry name" value="rRNA_Ade_Mease_Trfase_CS"/>
</dbReference>
<feature type="binding site" evidence="7 8">
    <location>
        <position position="75"/>
    </location>
    <ligand>
        <name>S-adenosyl-L-methionine</name>
        <dbReference type="ChEBI" id="CHEBI:59789"/>
    </ligand>
</feature>
<keyword evidence="4 7" id="KW-0808">Transferase</keyword>
<evidence type="ECO:0000256" key="4">
    <source>
        <dbReference type="ARBA" id="ARBA00022679"/>
    </source>
</evidence>
<comment type="subcellular location">
    <subcellularLocation>
        <location evidence="7">Cytoplasm</location>
    </subcellularLocation>
</comment>
<dbReference type="InterPro" id="IPR001737">
    <property type="entry name" value="KsgA/Erm"/>
</dbReference>
<name>A0ABS0AXN7_9BACT</name>
<dbReference type="InterPro" id="IPR011530">
    <property type="entry name" value="rRNA_adenine_dimethylase"/>
</dbReference>
<feature type="binding site" evidence="7 8">
    <location>
        <position position="96"/>
    </location>
    <ligand>
        <name>S-adenosyl-L-methionine</name>
        <dbReference type="ChEBI" id="CHEBI:59789"/>
    </ligand>
</feature>
<evidence type="ECO:0000256" key="3">
    <source>
        <dbReference type="ARBA" id="ARBA00022603"/>
    </source>
</evidence>
<keyword evidence="1 7" id="KW-0963">Cytoplasm</keyword>
<dbReference type="EMBL" id="JAAEJV010000005">
    <property type="protein sequence ID" value="MBF5058893.1"/>
    <property type="molecule type" value="Genomic_DNA"/>
</dbReference>
<dbReference type="GO" id="GO:0052908">
    <property type="term" value="F:16S rRNA (adenine(1518)-N(6)/adenine(1519)-N(6))-dimethyltransferase activity"/>
    <property type="evidence" value="ECO:0007669"/>
    <property type="project" value="UniProtKB-EC"/>
</dbReference>
<protein>
    <recommendedName>
        <fullName evidence="7">Ribosomal RNA small subunit methyltransferase A</fullName>
        <ecNumber evidence="7">2.1.1.182</ecNumber>
    </recommendedName>
    <alternativeName>
        <fullName evidence="7">16S rRNA (adenine(1518)-N(6)/adenine(1519)-N(6))-dimethyltransferase</fullName>
    </alternativeName>
    <alternativeName>
        <fullName evidence="7">16S rRNA dimethyladenosine transferase</fullName>
    </alternativeName>
    <alternativeName>
        <fullName evidence="7">16S rRNA dimethylase</fullName>
    </alternativeName>
    <alternativeName>
        <fullName evidence="7">S-adenosylmethionine-6-N', N'-adenosyl(rRNA) dimethyltransferase</fullName>
    </alternativeName>
</protein>
<dbReference type="InterPro" id="IPR020598">
    <property type="entry name" value="rRNA_Ade_methylase_Trfase_N"/>
</dbReference>
<dbReference type="Pfam" id="PF00398">
    <property type="entry name" value="RrnaAD"/>
    <property type="match status" value="1"/>
</dbReference>
<evidence type="ECO:0000256" key="2">
    <source>
        <dbReference type="ARBA" id="ARBA00022552"/>
    </source>
</evidence>
<keyword evidence="11" id="KW-1185">Reference proteome</keyword>
<reference evidence="10 11" key="1">
    <citation type="submission" date="2020-01" db="EMBL/GenBank/DDBJ databases">
        <title>Draft genome sequence of Cand. Neptunochlamydia vexilliferae K9.</title>
        <authorList>
            <person name="Schulz F."/>
            <person name="Koestlbacher S."/>
            <person name="Wascher F."/>
            <person name="Pizzetti I."/>
            <person name="Horn M."/>
        </authorList>
    </citation>
    <scope>NUCLEOTIDE SEQUENCE [LARGE SCALE GENOMIC DNA]</scope>
    <source>
        <strain evidence="10 11">K9</strain>
    </source>
</reference>
<feature type="binding site" evidence="7 8">
    <location>
        <position position="29"/>
    </location>
    <ligand>
        <name>S-adenosyl-L-methionine</name>
        <dbReference type="ChEBI" id="CHEBI:59789"/>
    </ligand>
</feature>
<dbReference type="InterPro" id="IPR023165">
    <property type="entry name" value="rRNA_Ade_diMease-like_C"/>
</dbReference>
<feature type="binding site" evidence="7 8">
    <location>
        <position position="115"/>
    </location>
    <ligand>
        <name>S-adenosyl-L-methionine</name>
        <dbReference type="ChEBI" id="CHEBI:59789"/>
    </ligand>
</feature>
<proteinExistence type="inferred from homology"/>
<evidence type="ECO:0000256" key="7">
    <source>
        <dbReference type="HAMAP-Rule" id="MF_00607"/>
    </source>
</evidence>
<evidence type="ECO:0000256" key="6">
    <source>
        <dbReference type="ARBA" id="ARBA00022884"/>
    </source>
</evidence>
<comment type="catalytic activity">
    <reaction evidence="7">
        <text>adenosine(1518)/adenosine(1519) in 16S rRNA + 4 S-adenosyl-L-methionine = N(6)-dimethyladenosine(1518)/N(6)-dimethyladenosine(1519) in 16S rRNA + 4 S-adenosyl-L-homocysteine + 4 H(+)</text>
        <dbReference type="Rhea" id="RHEA:19609"/>
        <dbReference type="Rhea" id="RHEA-COMP:10232"/>
        <dbReference type="Rhea" id="RHEA-COMP:10233"/>
        <dbReference type="ChEBI" id="CHEBI:15378"/>
        <dbReference type="ChEBI" id="CHEBI:57856"/>
        <dbReference type="ChEBI" id="CHEBI:59789"/>
        <dbReference type="ChEBI" id="CHEBI:74411"/>
        <dbReference type="ChEBI" id="CHEBI:74493"/>
        <dbReference type="EC" id="2.1.1.182"/>
    </reaction>
</comment>
<dbReference type="NCBIfam" id="TIGR00755">
    <property type="entry name" value="ksgA"/>
    <property type="match status" value="1"/>
</dbReference>
<dbReference type="CDD" id="cd02440">
    <property type="entry name" value="AdoMet_MTases"/>
    <property type="match status" value="1"/>
</dbReference>
<keyword evidence="5 7" id="KW-0949">S-adenosyl-L-methionine</keyword>
<feature type="domain" description="Ribosomal RNA adenine methylase transferase N-terminal" evidence="9">
    <location>
        <begin position="34"/>
        <end position="200"/>
    </location>
</feature>
<evidence type="ECO:0000313" key="10">
    <source>
        <dbReference type="EMBL" id="MBF5058893.1"/>
    </source>
</evidence>
<evidence type="ECO:0000313" key="11">
    <source>
        <dbReference type="Proteomes" id="UP001194714"/>
    </source>
</evidence>
<dbReference type="PANTHER" id="PTHR11727:SF7">
    <property type="entry name" value="DIMETHYLADENOSINE TRANSFERASE-RELATED"/>
    <property type="match status" value="1"/>
</dbReference>
<feature type="binding site" evidence="7 8">
    <location>
        <position position="54"/>
    </location>
    <ligand>
        <name>S-adenosyl-L-methionine</name>
        <dbReference type="ChEBI" id="CHEBI:59789"/>
    </ligand>
</feature>
<evidence type="ECO:0000256" key="8">
    <source>
        <dbReference type="PROSITE-ProRule" id="PRU01026"/>
    </source>
</evidence>
<accession>A0ABS0AXN7</accession>
<gene>
    <name evidence="7" type="primary">rsmA</name>
    <name evidence="7" type="synonym">ksgA</name>
    <name evidence="10" type="ORF">NEPTK9_000393</name>
</gene>
<dbReference type="PROSITE" id="PS01131">
    <property type="entry name" value="RRNA_A_DIMETH"/>
    <property type="match status" value="1"/>
</dbReference>
<feature type="binding site" evidence="7 8">
    <location>
        <position position="27"/>
    </location>
    <ligand>
        <name>S-adenosyl-L-methionine</name>
        <dbReference type="ChEBI" id="CHEBI:59789"/>
    </ligand>
</feature>
<dbReference type="RefSeq" id="WP_194847183.1">
    <property type="nucleotide sequence ID" value="NZ_JAAEJV010000005.1"/>
</dbReference>
<dbReference type="PANTHER" id="PTHR11727">
    <property type="entry name" value="DIMETHYLADENOSINE TRANSFERASE"/>
    <property type="match status" value="1"/>
</dbReference>
<keyword evidence="3 7" id="KW-0489">Methyltransferase</keyword>
<keyword evidence="2 7" id="KW-0698">rRNA processing</keyword>
<dbReference type="InterPro" id="IPR029063">
    <property type="entry name" value="SAM-dependent_MTases_sf"/>
</dbReference>
<comment type="caution">
    <text evidence="10">The sequence shown here is derived from an EMBL/GenBank/DDBJ whole genome shotgun (WGS) entry which is preliminary data.</text>
</comment>
<dbReference type="SUPFAM" id="SSF53335">
    <property type="entry name" value="S-adenosyl-L-methionine-dependent methyltransferases"/>
    <property type="match status" value="1"/>
</dbReference>
<comment type="similarity">
    <text evidence="7">Belongs to the class I-like SAM-binding methyltransferase superfamily. rRNA adenine N(6)-methyltransferase family. RsmA subfamily.</text>
</comment>
<evidence type="ECO:0000259" key="9">
    <source>
        <dbReference type="SMART" id="SM00650"/>
    </source>
</evidence>
<evidence type="ECO:0000256" key="1">
    <source>
        <dbReference type="ARBA" id="ARBA00022490"/>
    </source>
</evidence>
<dbReference type="Proteomes" id="UP001194714">
    <property type="component" value="Unassembled WGS sequence"/>
</dbReference>
<evidence type="ECO:0000256" key="5">
    <source>
        <dbReference type="ARBA" id="ARBA00022691"/>
    </source>
</evidence>
<organism evidence="10 11">
    <name type="scientific">Candidatus Neptunichlamydia vexilliferae</name>
    <dbReference type="NCBI Taxonomy" id="1651774"/>
    <lineage>
        <taxon>Bacteria</taxon>
        <taxon>Pseudomonadati</taxon>
        <taxon>Chlamydiota</taxon>
        <taxon>Chlamydiia</taxon>
        <taxon>Parachlamydiales</taxon>
        <taxon>Simkaniaceae</taxon>
        <taxon>Candidatus Neptunichlamydia</taxon>
    </lineage>
</organism>
<sequence length="283" mass="31817">MPLYKPSELHQFLKELGIHPKKGLSQNFLIDGNILNKLVAAAQLTPGEQVLEIGPGPGVLTEALLEAEAKVIAIEKDEKLAEHLRRFQNVEIIVDDFRNVSLKHLLKGKTKVIANIPYSLTGIILQELLPKRELITSIHLMVQKEVAERCTAKKGTKNYSSFTLFTDYHADAKLLFTVPRTCFYPKPKVDSAILELKLKPPPVSAPYEPLFELIRAAFQQRRKMLRASLKTFASIEDVNPALHQIGHAETARPQELTLQDFSDLWFALSKGQKTSARLENSGY</sequence>
<dbReference type="Gene3D" id="3.40.50.150">
    <property type="entry name" value="Vaccinia Virus protein VP39"/>
    <property type="match status" value="1"/>
</dbReference>
<dbReference type="SMART" id="SM00650">
    <property type="entry name" value="rADc"/>
    <property type="match status" value="1"/>
</dbReference>
<keyword evidence="6 7" id="KW-0694">RNA-binding</keyword>
<dbReference type="PROSITE" id="PS51689">
    <property type="entry name" value="SAM_RNA_A_N6_MT"/>
    <property type="match status" value="1"/>
</dbReference>